<proteinExistence type="predicted"/>
<protein>
    <recommendedName>
        <fullName evidence="4">AI-2E family transporter</fullName>
    </recommendedName>
</protein>
<evidence type="ECO:0008006" key="4">
    <source>
        <dbReference type="Google" id="ProtNLM"/>
    </source>
</evidence>
<evidence type="ECO:0000313" key="2">
    <source>
        <dbReference type="EMBL" id="QOZ63881.1"/>
    </source>
</evidence>
<keyword evidence="1" id="KW-1133">Transmembrane helix</keyword>
<keyword evidence="1" id="KW-0812">Transmembrane</keyword>
<name>A0ABX6UR42_9BRAD</name>
<evidence type="ECO:0000313" key="3">
    <source>
        <dbReference type="Proteomes" id="UP000593880"/>
    </source>
</evidence>
<reference evidence="2 3" key="1">
    <citation type="submission" date="2018-06" db="EMBL/GenBank/DDBJ databases">
        <title>Comparative genomics of rhizobia nodulating Arachis hypogaea in China.</title>
        <authorList>
            <person name="Li Y."/>
        </authorList>
    </citation>
    <scope>NUCLEOTIDE SEQUENCE [LARGE SCALE GENOMIC DNA]</scope>
    <source>
        <strain evidence="2 3">CCBAU 51658</strain>
    </source>
</reference>
<feature type="transmembrane region" description="Helical" evidence="1">
    <location>
        <begin position="44"/>
        <end position="64"/>
    </location>
</feature>
<keyword evidence="1" id="KW-0472">Membrane</keyword>
<sequence length="66" mass="7330">MAQFFGELLFSIVGAFVRDVVYSLWLKFATWLEPKIQGRTAKLIIGLLLGIGLFFLMPIVSGLLGL</sequence>
<organism evidence="2 3">
    <name type="scientific">Bradyrhizobium guangdongense</name>
    <dbReference type="NCBI Taxonomy" id="1325090"/>
    <lineage>
        <taxon>Bacteria</taxon>
        <taxon>Pseudomonadati</taxon>
        <taxon>Pseudomonadota</taxon>
        <taxon>Alphaproteobacteria</taxon>
        <taxon>Hyphomicrobiales</taxon>
        <taxon>Nitrobacteraceae</taxon>
        <taxon>Bradyrhizobium</taxon>
    </lineage>
</organism>
<feature type="transmembrane region" description="Helical" evidence="1">
    <location>
        <begin position="12"/>
        <end position="32"/>
    </location>
</feature>
<keyword evidence="3" id="KW-1185">Reference proteome</keyword>
<evidence type="ECO:0000256" key="1">
    <source>
        <dbReference type="SAM" id="Phobius"/>
    </source>
</evidence>
<accession>A0ABX6UR42</accession>
<dbReference type="EMBL" id="CP030057">
    <property type="protein sequence ID" value="QOZ63881.1"/>
    <property type="molecule type" value="Genomic_DNA"/>
</dbReference>
<dbReference type="Proteomes" id="UP000593880">
    <property type="component" value="Chromosome"/>
</dbReference>
<gene>
    <name evidence="2" type="ORF">XH86_20965</name>
</gene>